<dbReference type="AlphaFoldDB" id="A0A2N4UW06"/>
<evidence type="ECO:0000313" key="1">
    <source>
        <dbReference type="EMBL" id="PLC59197.1"/>
    </source>
</evidence>
<dbReference type="Proteomes" id="UP000234420">
    <property type="component" value="Unassembled WGS sequence"/>
</dbReference>
<proteinExistence type="predicted"/>
<dbReference type="EMBL" id="NPIB01000002">
    <property type="protein sequence ID" value="PLC59197.1"/>
    <property type="molecule type" value="Genomic_DNA"/>
</dbReference>
<sequence>MTAKMFTNYISNSLVALGYAEYKDETLINWSIAYCQSDYVGWDSTYLCNDSIIATAKRLLTKTHSNYVKAIERIITSGKYIEMKVRGKRVEYSSNSLTALQETACETLCECIADELEGLKSSFKRDGYAFLYDANVSDTEIIYDRTFGDYKIQVTKENCEDLYLFHDPENEVFNMSQIRSFIDGKEMYLDSEVTLLKRKPECEEYSIVCQTTISSVICDKSLSDEKLFHFIYKEYVELFADLISEGRRIMGIERPERDIFFQSRYIAKIEIEAKQQREEESVSFWRAVTLA</sequence>
<comment type="caution">
    <text evidence="1">The sequence shown here is derived from an EMBL/GenBank/DDBJ whole genome shotgun (WGS) entry which is preliminary data.</text>
</comment>
<gene>
    <name evidence="1" type="ORF">CIK00_02735</name>
</gene>
<reference evidence="1 2" key="1">
    <citation type="journal article" date="2018" name="Syst. Appl. Microbiol.">
        <title>Photobacterium carnosum sp. nov., isolated from spoiled modified atmosphere packaged poultry meat.</title>
        <authorList>
            <person name="Hilgarth M."/>
            <person name="Fuertes S."/>
            <person name="Ehrmann M."/>
            <person name="Vogel R.F."/>
        </authorList>
    </citation>
    <scope>NUCLEOTIDE SEQUENCE [LARGE SCALE GENOMIC DNA]</scope>
    <source>
        <strain evidence="1 2">TMW 2.2021</strain>
    </source>
</reference>
<protein>
    <submittedName>
        <fullName evidence="1">Uncharacterized protein</fullName>
    </submittedName>
</protein>
<evidence type="ECO:0000313" key="2">
    <source>
        <dbReference type="Proteomes" id="UP000234420"/>
    </source>
</evidence>
<dbReference type="RefSeq" id="WP_101767400.1">
    <property type="nucleotide sequence ID" value="NZ_BPPU01000003.1"/>
</dbReference>
<accession>A0A2N4UW06</accession>
<keyword evidence="2" id="KW-1185">Reference proteome</keyword>
<organism evidence="1 2">
    <name type="scientific">Photobacterium carnosum</name>
    <dbReference type="NCBI Taxonomy" id="2023717"/>
    <lineage>
        <taxon>Bacteria</taxon>
        <taxon>Pseudomonadati</taxon>
        <taxon>Pseudomonadota</taxon>
        <taxon>Gammaproteobacteria</taxon>
        <taxon>Vibrionales</taxon>
        <taxon>Vibrionaceae</taxon>
        <taxon>Photobacterium</taxon>
    </lineage>
</organism>
<name>A0A2N4UW06_9GAMM</name>